<reference evidence="1 2" key="1">
    <citation type="journal article" date="2013" name="Nat. Genet.">
        <title>The high-quality draft genome of peach (Prunus persica) identifies unique patterns of genetic diversity, domestication and genome evolution.</title>
        <authorList>
            <consortium name="International Peach Genome Initiative"/>
            <person name="Verde I."/>
            <person name="Abbott A.G."/>
            <person name="Scalabrin S."/>
            <person name="Jung S."/>
            <person name="Shu S."/>
            <person name="Marroni F."/>
            <person name="Zhebentyayeva T."/>
            <person name="Dettori M.T."/>
            <person name="Grimwood J."/>
            <person name="Cattonaro F."/>
            <person name="Zuccolo A."/>
            <person name="Rossini L."/>
            <person name="Jenkins J."/>
            <person name="Vendramin E."/>
            <person name="Meisel L.A."/>
            <person name="Decroocq V."/>
            <person name="Sosinski B."/>
            <person name="Prochnik S."/>
            <person name="Mitros T."/>
            <person name="Policriti A."/>
            <person name="Cipriani G."/>
            <person name="Dondini L."/>
            <person name="Ficklin S."/>
            <person name="Goodstein D.M."/>
            <person name="Xuan P."/>
            <person name="Del Fabbro C."/>
            <person name="Aramini V."/>
            <person name="Copetti D."/>
            <person name="Gonzalez S."/>
            <person name="Horner D.S."/>
            <person name="Falchi R."/>
            <person name="Lucas S."/>
            <person name="Mica E."/>
            <person name="Maldonado J."/>
            <person name="Lazzari B."/>
            <person name="Bielenberg D."/>
            <person name="Pirona R."/>
            <person name="Miculan M."/>
            <person name="Barakat A."/>
            <person name="Testolin R."/>
            <person name="Stella A."/>
            <person name="Tartarini S."/>
            <person name="Tonutti P."/>
            <person name="Arus P."/>
            <person name="Orellana A."/>
            <person name="Wells C."/>
            <person name="Main D."/>
            <person name="Vizzotto G."/>
            <person name="Silva H."/>
            <person name="Salamini F."/>
            <person name="Schmutz J."/>
            <person name="Morgante M."/>
            <person name="Rokhsar D.S."/>
        </authorList>
    </citation>
    <scope>NUCLEOTIDE SEQUENCE [LARGE SCALE GENOMIC DNA]</scope>
    <source>
        <strain evidence="2">cv. Nemared</strain>
    </source>
</reference>
<sequence>MFVELVFWVSHRNEKLVLVLGCVFTSILDVNAIELVCPSKLGYFLGKGMVLCVN</sequence>
<evidence type="ECO:0000313" key="1">
    <source>
        <dbReference type="EMBL" id="ONI13064.1"/>
    </source>
</evidence>
<name>A0A251PND1_PRUPE</name>
<dbReference type="AlphaFoldDB" id="A0A251PND1"/>
<protein>
    <submittedName>
        <fullName evidence="1">Uncharacterized protein</fullName>
    </submittedName>
</protein>
<accession>A0A251PND1</accession>
<dbReference type="EMBL" id="CM007654">
    <property type="protein sequence ID" value="ONI13064.1"/>
    <property type="molecule type" value="Genomic_DNA"/>
</dbReference>
<dbReference type="Proteomes" id="UP000006882">
    <property type="component" value="Chromosome G4"/>
</dbReference>
<proteinExistence type="predicted"/>
<dbReference type="Gramene" id="ONI13064">
    <property type="protein sequence ID" value="ONI13064"/>
    <property type="gene ID" value="PRUPE_4G200800"/>
</dbReference>
<organism evidence="1 2">
    <name type="scientific">Prunus persica</name>
    <name type="common">Peach</name>
    <name type="synonym">Amygdalus persica</name>
    <dbReference type="NCBI Taxonomy" id="3760"/>
    <lineage>
        <taxon>Eukaryota</taxon>
        <taxon>Viridiplantae</taxon>
        <taxon>Streptophyta</taxon>
        <taxon>Embryophyta</taxon>
        <taxon>Tracheophyta</taxon>
        <taxon>Spermatophyta</taxon>
        <taxon>Magnoliopsida</taxon>
        <taxon>eudicotyledons</taxon>
        <taxon>Gunneridae</taxon>
        <taxon>Pentapetalae</taxon>
        <taxon>rosids</taxon>
        <taxon>fabids</taxon>
        <taxon>Rosales</taxon>
        <taxon>Rosaceae</taxon>
        <taxon>Amygdaloideae</taxon>
        <taxon>Amygdaleae</taxon>
        <taxon>Prunus</taxon>
    </lineage>
</organism>
<gene>
    <name evidence="1" type="ORF">PRUPE_4G200800</name>
</gene>
<evidence type="ECO:0000313" key="2">
    <source>
        <dbReference type="Proteomes" id="UP000006882"/>
    </source>
</evidence>
<keyword evidence="2" id="KW-1185">Reference proteome</keyword>